<gene>
    <name evidence="1" type="ORF">MANES_07G086100</name>
</gene>
<evidence type="ECO:0000313" key="1">
    <source>
        <dbReference type="EMBL" id="OAY45724.1"/>
    </source>
</evidence>
<protein>
    <submittedName>
        <fullName evidence="1">Uncharacterized protein</fullName>
    </submittedName>
</protein>
<sequence>MKKQSIFFFYGLQFEYYIQEIYGNILLIRVLLWREFVLGFSNQIWHSSGRII</sequence>
<dbReference type="EMBL" id="CM004393">
    <property type="protein sequence ID" value="OAY45724.1"/>
    <property type="molecule type" value="Genomic_DNA"/>
</dbReference>
<name>A0A2C9VJS8_MANES</name>
<accession>A0A2C9VJS8</accession>
<organism evidence="1">
    <name type="scientific">Manihot esculenta</name>
    <name type="common">Cassava</name>
    <name type="synonym">Jatropha manihot</name>
    <dbReference type="NCBI Taxonomy" id="3983"/>
    <lineage>
        <taxon>Eukaryota</taxon>
        <taxon>Viridiplantae</taxon>
        <taxon>Streptophyta</taxon>
        <taxon>Embryophyta</taxon>
        <taxon>Tracheophyta</taxon>
        <taxon>Spermatophyta</taxon>
        <taxon>Magnoliopsida</taxon>
        <taxon>eudicotyledons</taxon>
        <taxon>Gunneridae</taxon>
        <taxon>Pentapetalae</taxon>
        <taxon>rosids</taxon>
        <taxon>fabids</taxon>
        <taxon>Malpighiales</taxon>
        <taxon>Euphorbiaceae</taxon>
        <taxon>Crotonoideae</taxon>
        <taxon>Manihoteae</taxon>
        <taxon>Manihot</taxon>
    </lineage>
</organism>
<reference evidence="1" key="1">
    <citation type="submission" date="2016-02" db="EMBL/GenBank/DDBJ databases">
        <title>WGS assembly of Manihot esculenta.</title>
        <authorList>
            <person name="Bredeson J.V."/>
            <person name="Prochnik S.E."/>
            <person name="Lyons J.B."/>
            <person name="Schmutz J."/>
            <person name="Grimwood J."/>
            <person name="Vrebalov J."/>
            <person name="Bart R.S."/>
            <person name="Amuge T."/>
            <person name="Ferguson M.E."/>
            <person name="Green R."/>
            <person name="Putnam N."/>
            <person name="Stites J."/>
            <person name="Rounsley S."/>
            <person name="Rokhsar D.S."/>
        </authorList>
    </citation>
    <scope>NUCLEOTIDE SEQUENCE [LARGE SCALE GENOMIC DNA]</scope>
    <source>
        <tissue evidence="1">Leaf</tissue>
    </source>
</reference>
<proteinExistence type="predicted"/>
<dbReference type="AlphaFoldDB" id="A0A2C9VJS8"/>